<accession>A0AAN8C4E7</accession>
<evidence type="ECO:0000313" key="3">
    <source>
        <dbReference type="Proteomes" id="UP001335648"/>
    </source>
</evidence>
<protein>
    <submittedName>
        <fullName evidence="2">Uncharacterized protein</fullName>
    </submittedName>
</protein>
<feature type="compositionally biased region" description="Basic and acidic residues" evidence="1">
    <location>
        <begin position="13"/>
        <end position="29"/>
    </location>
</feature>
<gene>
    <name evidence="2" type="ORF">CesoFtcFv8_009734</name>
</gene>
<evidence type="ECO:0000256" key="1">
    <source>
        <dbReference type="SAM" id="MobiDB-lite"/>
    </source>
</evidence>
<dbReference type="EMBL" id="JAULUE010002053">
    <property type="protein sequence ID" value="KAK5896592.1"/>
    <property type="molecule type" value="Genomic_DNA"/>
</dbReference>
<sequence>MQLAVHYQEPEFTSERKIKARHDSLDESLSRPSRAWSEPGKGRTQMHAGRRVLLLAAHYELQIVKCQASRCEKLRSDNKRHLQRQREIHNTKRVRRSAHLDARHRSGEV</sequence>
<comment type="caution">
    <text evidence="2">The sequence shown here is derived from an EMBL/GenBank/DDBJ whole genome shotgun (WGS) entry which is preliminary data.</text>
</comment>
<keyword evidence="3" id="KW-1185">Reference proteome</keyword>
<feature type="region of interest" description="Disordered" evidence="1">
    <location>
        <begin position="76"/>
        <end position="109"/>
    </location>
</feature>
<evidence type="ECO:0000313" key="2">
    <source>
        <dbReference type="EMBL" id="KAK5896592.1"/>
    </source>
</evidence>
<reference evidence="2 3" key="1">
    <citation type="journal article" date="2023" name="Mol. Biol. Evol.">
        <title>Genomics of Secondarily Temperate Adaptation in the Only Non-Antarctic Icefish.</title>
        <authorList>
            <person name="Rivera-Colon A.G."/>
            <person name="Rayamajhi N."/>
            <person name="Minhas B.F."/>
            <person name="Madrigal G."/>
            <person name="Bilyk K.T."/>
            <person name="Yoon V."/>
            <person name="Hune M."/>
            <person name="Gregory S."/>
            <person name="Cheng C.H.C."/>
            <person name="Catchen J.M."/>
        </authorList>
    </citation>
    <scope>NUCLEOTIDE SEQUENCE [LARGE SCALE GENOMIC DNA]</scope>
    <source>
        <strain evidence="2">JC2023a</strain>
    </source>
</reference>
<feature type="compositionally biased region" description="Basic and acidic residues" evidence="1">
    <location>
        <begin position="98"/>
        <end position="109"/>
    </location>
</feature>
<feature type="compositionally biased region" description="Basic and acidic residues" evidence="1">
    <location>
        <begin position="76"/>
        <end position="90"/>
    </location>
</feature>
<name>A0AAN8C4E7_9TELE</name>
<feature type="region of interest" description="Disordered" evidence="1">
    <location>
        <begin position="1"/>
        <end position="46"/>
    </location>
</feature>
<dbReference type="Proteomes" id="UP001335648">
    <property type="component" value="Unassembled WGS sequence"/>
</dbReference>
<organism evidence="2 3">
    <name type="scientific">Champsocephalus esox</name>
    <name type="common">pike icefish</name>
    <dbReference type="NCBI Taxonomy" id="159716"/>
    <lineage>
        <taxon>Eukaryota</taxon>
        <taxon>Metazoa</taxon>
        <taxon>Chordata</taxon>
        <taxon>Craniata</taxon>
        <taxon>Vertebrata</taxon>
        <taxon>Euteleostomi</taxon>
        <taxon>Actinopterygii</taxon>
        <taxon>Neopterygii</taxon>
        <taxon>Teleostei</taxon>
        <taxon>Neoteleostei</taxon>
        <taxon>Acanthomorphata</taxon>
        <taxon>Eupercaria</taxon>
        <taxon>Perciformes</taxon>
        <taxon>Notothenioidei</taxon>
        <taxon>Channichthyidae</taxon>
        <taxon>Champsocephalus</taxon>
    </lineage>
</organism>
<dbReference type="AlphaFoldDB" id="A0AAN8C4E7"/>
<proteinExistence type="predicted"/>